<proteinExistence type="predicted"/>
<name>A0ABP8AKC2_9MICO</name>
<evidence type="ECO:0000313" key="1">
    <source>
        <dbReference type="EMBL" id="GAA4185101.1"/>
    </source>
</evidence>
<evidence type="ECO:0000313" key="2">
    <source>
        <dbReference type="Proteomes" id="UP001500213"/>
    </source>
</evidence>
<reference evidence="2" key="1">
    <citation type="journal article" date="2019" name="Int. J. Syst. Evol. Microbiol.">
        <title>The Global Catalogue of Microorganisms (GCM) 10K type strain sequencing project: providing services to taxonomists for standard genome sequencing and annotation.</title>
        <authorList>
            <consortium name="The Broad Institute Genomics Platform"/>
            <consortium name="The Broad Institute Genome Sequencing Center for Infectious Disease"/>
            <person name="Wu L."/>
            <person name="Ma J."/>
        </authorList>
    </citation>
    <scope>NUCLEOTIDE SEQUENCE [LARGE SCALE GENOMIC DNA]</scope>
    <source>
        <strain evidence="2">JCM 17593</strain>
    </source>
</reference>
<sequence>MPANQAAGCTADAPAYRADLPYRFAEMSVDDALGVARHLVVAQPRHAFTL</sequence>
<keyword evidence="2" id="KW-1185">Reference proteome</keyword>
<accession>A0ABP8AKC2</accession>
<protein>
    <submittedName>
        <fullName evidence="1">Uncharacterized protein</fullName>
    </submittedName>
</protein>
<organism evidence="1 2">
    <name type="scientific">Gryllotalpicola kribbensis</name>
    <dbReference type="NCBI Taxonomy" id="993084"/>
    <lineage>
        <taxon>Bacteria</taxon>
        <taxon>Bacillati</taxon>
        <taxon>Actinomycetota</taxon>
        <taxon>Actinomycetes</taxon>
        <taxon>Micrococcales</taxon>
        <taxon>Microbacteriaceae</taxon>
        <taxon>Gryllotalpicola</taxon>
    </lineage>
</organism>
<dbReference type="RefSeq" id="WP_344773802.1">
    <property type="nucleotide sequence ID" value="NZ_BAABBX010000005.1"/>
</dbReference>
<comment type="caution">
    <text evidence="1">The sequence shown here is derived from an EMBL/GenBank/DDBJ whole genome shotgun (WGS) entry which is preliminary data.</text>
</comment>
<gene>
    <name evidence="1" type="ORF">GCM10022288_06670</name>
</gene>
<dbReference type="Proteomes" id="UP001500213">
    <property type="component" value="Unassembled WGS sequence"/>
</dbReference>
<dbReference type="EMBL" id="BAABBX010000005">
    <property type="protein sequence ID" value="GAA4185101.1"/>
    <property type="molecule type" value="Genomic_DNA"/>
</dbReference>